<accession>A0ABU5IXJ8</accession>
<gene>
    <name evidence="6" type="ORF">SM124_08800</name>
</gene>
<dbReference type="InterPro" id="IPR020013">
    <property type="entry name" value="Flagellar_FlgE/F/G"/>
</dbReference>
<keyword evidence="6" id="KW-0966">Cell projection</keyword>
<evidence type="ECO:0000259" key="3">
    <source>
        <dbReference type="Pfam" id="PF00460"/>
    </source>
</evidence>
<evidence type="ECO:0000313" key="7">
    <source>
        <dbReference type="Proteomes" id="UP001290455"/>
    </source>
</evidence>
<dbReference type="InterPro" id="IPR053967">
    <property type="entry name" value="LlgE_F_G-like_D1"/>
</dbReference>
<dbReference type="InterPro" id="IPR010930">
    <property type="entry name" value="Flg_bb/hook_C_dom"/>
</dbReference>
<feature type="domain" description="Flagellar basal body rod protein N-terminal" evidence="3">
    <location>
        <begin position="7"/>
        <end position="35"/>
    </location>
</feature>
<organism evidence="6 7">
    <name type="scientific">Robertmurraya mangrovi</name>
    <dbReference type="NCBI Taxonomy" id="3098077"/>
    <lineage>
        <taxon>Bacteria</taxon>
        <taxon>Bacillati</taxon>
        <taxon>Bacillota</taxon>
        <taxon>Bacilli</taxon>
        <taxon>Bacillales</taxon>
        <taxon>Bacillaceae</taxon>
        <taxon>Robertmurraya</taxon>
    </lineage>
</organism>
<dbReference type="InterPro" id="IPR037925">
    <property type="entry name" value="FlgE/F/G-like"/>
</dbReference>
<dbReference type="InterPro" id="IPR001444">
    <property type="entry name" value="Flag_bb_rod_N"/>
</dbReference>
<keyword evidence="7" id="KW-1185">Reference proteome</keyword>
<dbReference type="NCBIfam" id="TIGR03506">
    <property type="entry name" value="FlgEFG_subfam"/>
    <property type="match status" value="1"/>
</dbReference>
<dbReference type="EMBL" id="JAXOFX010000004">
    <property type="protein sequence ID" value="MDZ5471846.1"/>
    <property type="molecule type" value="Genomic_DNA"/>
</dbReference>
<feature type="domain" description="Flagellar basal-body/hook protein C-terminal" evidence="4">
    <location>
        <begin position="234"/>
        <end position="277"/>
    </location>
</feature>
<reference evidence="6 7" key="1">
    <citation type="submission" date="2023-11" db="EMBL/GenBank/DDBJ databases">
        <title>Bacillus jintuensis, isolated from a mudflat on the Beibu Gulf coast.</title>
        <authorList>
            <person name="Li M."/>
        </authorList>
    </citation>
    <scope>NUCLEOTIDE SEQUENCE [LARGE SCALE GENOMIC DNA]</scope>
    <source>
        <strain evidence="6 7">31A1R</strain>
    </source>
</reference>
<dbReference type="RefSeq" id="WP_322446137.1">
    <property type="nucleotide sequence ID" value="NZ_JAXOFX010000004.1"/>
</dbReference>
<keyword evidence="2" id="KW-0975">Bacterial flagellum</keyword>
<keyword evidence="6" id="KW-0282">Flagellum</keyword>
<dbReference type="Proteomes" id="UP001290455">
    <property type="component" value="Unassembled WGS sequence"/>
</dbReference>
<protein>
    <submittedName>
        <fullName evidence="6">Flagellar hook-basal body protein</fullName>
    </submittedName>
</protein>
<name>A0ABU5IXJ8_9BACI</name>
<evidence type="ECO:0000256" key="2">
    <source>
        <dbReference type="RuleBase" id="RU362116"/>
    </source>
</evidence>
<dbReference type="Pfam" id="PF06429">
    <property type="entry name" value="Flg_bbr_C"/>
    <property type="match status" value="1"/>
</dbReference>
<dbReference type="PANTHER" id="PTHR30435:SF19">
    <property type="entry name" value="FLAGELLAR BASAL-BODY ROD PROTEIN FLGG"/>
    <property type="match status" value="1"/>
</dbReference>
<comment type="subcellular location">
    <subcellularLocation>
        <location evidence="2">Bacterial flagellum basal body</location>
    </subcellularLocation>
</comment>
<feature type="domain" description="Flagellar hook protein FlgE/F/G-like D1" evidence="5">
    <location>
        <begin position="112"/>
        <end position="172"/>
    </location>
</feature>
<comment type="similarity">
    <text evidence="1 2">Belongs to the flagella basal body rod proteins family.</text>
</comment>
<dbReference type="PANTHER" id="PTHR30435">
    <property type="entry name" value="FLAGELLAR PROTEIN"/>
    <property type="match status" value="1"/>
</dbReference>
<evidence type="ECO:0000256" key="1">
    <source>
        <dbReference type="ARBA" id="ARBA00009677"/>
    </source>
</evidence>
<evidence type="ECO:0000259" key="4">
    <source>
        <dbReference type="Pfam" id="PF06429"/>
    </source>
</evidence>
<keyword evidence="6" id="KW-0969">Cilium</keyword>
<dbReference type="Pfam" id="PF00460">
    <property type="entry name" value="Flg_bb_rod"/>
    <property type="match status" value="1"/>
</dbReference>
<sequence>MNRMMITSTNTLTQLQKQMDTISNNMANVGTTGYKRREATFTDLLYQQFNNQPNENNEVNRLTPNGIRQGVGAKLGQAQLVMSQGAIKTTDRPLDVAFTKENQLFKVLVQNDNENNVYYTRDGALYLSPVSEDEVMLVTGEGHPVLDEDNNPITITGDTKEYSIDANGRLTASKVDGSTETFNLGVIQINKPQFLEQKGGNLFELPTNFAELGVNEEVVFTELNGGLRNQVGLQQGALEQSNVDLSKEMTELINVQRSYQFQSRSVTLADQMMGLVNGIR</sequence>
<comment type="caution">
    <text evidence="6">The sequence shown here is derived from an EMBL/GenBank/DDBJ whole genome shotgun (WGS) entry which is preliminary data.</text>
</comment>
<dbReference type="SUPFAM" id="SSF117143">
    <property type="entry name" value="Flagellar hook protein flgE"/>
    <property type="match status" value="1"/>
</dbReference>
<evidence type="ECO:0000259" key="5">
    <source>
        <dbReference type="Pfam" id="PF22692"/>
    </source>
</evidence>
<dbReference type="Pfam" id="PF22692">
    <property type="entry name" value="LlgE_F_G_D1"/>
    <property type="match status" value="1"/>
</dbReference>
<evidence type="ECO:0000313" key="6">
    <source>
        <dbReference type="EMBL" id="MDZ5471846.1"/>
    </source>
</evidence>
<proteinExistence type="inferred from homology"/>